<accession>A0A1R4F9M0</accession>
<keyword evidence="2" id="KW-1185">Reference proteome</keyword>
<reference evidence="1 2" key="1">
    <citation type="submission" date="2017-02" db="EMBL/GenBank/DDBJ databases">
        <authorList>
            <person name="Peterson S.W."/>
        </authorList>
    </citation>
    <scope>NUCLEOTIDE SEQUENCE [LARGE SCALE GENOMIC DNA]</scope>
    <source>
        <strain evidence="1 2">B Ar 00.02</strain>
    </source>
</reference>
<dbReference type="Gene3D" id="3.10.520.10">
    <property type="entry name" value="ApbE-like domains"/>
    <property type="match status" value="1"/>
</dbReference>
<proteinExistence type="predicted"/>
<sequence length="262" mass="27594">MTADLEVPELAHRTFEALGTTVSISAPLEADEIDAAVETMQRVFADAHTSFGVNGHGPVEGLRRGDIELRYAHRRLRSLYEQATMWRQATDGAYTPHTATGPVDLSGLVKSWAVAHAGQAMMDLELPHWSVTVGGDVLCSGSPFPAEPAGTDPFYGRHWRAGITDPFDATSLVADVPMAGTPGFTAALATTSAQAGHPPNAYLQVSVLAEEIVTADVLSQAIVAGGASTLDAAVRDFGVAVLVCGHDGEWLASTTWPLHQPA</sequence>
<keyword evidence="1" id="KW-0449">Lipoprotein</keyword>
<protein>
    <submittedName>
        <fullName evidence="1">Thiamin biosynthesis lipoprotein ApbE</fullName>
    </submittedName>
</protein>
<evidence type="ECO:0000313" key="2">
    <source>
        <dbReference type="Proteomes" id="UP000195913"/>
    </source>
</evidence>
<dbReference type="AlphaFoldDB" id="A0A1R4F9M0"/>
<name>A0A1R4F9M0_9MICC</name>
<organism evidence="1 2">
    <name type="scientific">Arthrobacter rhombi</name>
    <dbReference type="NCBI Taxonomy" id="71253"/>
    <lineage>
        <taxon>Bacteria</taxon>
        <taxon>Bacillati</taxon>
        <taxon>Actinomycetota</taxon>
        <taxon>Actinomycetes</taxon>
        <taxon>Micrococcales</taxon>
        <taxon>Micrococcaceae</taxon>
        <taxon>Arthrobacter</taxon>
    </lineage>
</organism>
<dbReference type="SUPFAM" id="SSF143631">
    <property type="entry name" value="ApbE-like"/>
    <property type="match status" value="1"/>
</dbReference>
<dbReference type="EMBL" id="FUHW01000014">
    <property type="protein sequence ID" value="SJM52586.1"/>
    <property type="molecule type" value="Genomic_DNA"/>
</dbReference>
<dbReference type="InterPro" id="IPR024932">
    <property type="entry name" value="ApbE"/>
</dbReference>
<gene>
    <name evidence="1" type="ORF">FM101_02845</name>
</gene>
<dbReference type="InterPro" id="IPR003374">
    <property type="entry name" value="ApbE-like_sf"/>
</dbReference>
<dbReference type="Pfam" id="PF02424">
    <property type="entry name" value="ApbE"/>
    <property type="match status" value="1"/>
</dbReference>
<evidence type="ECO:0000313" key="1">
    <source>
        <dbReference type="EMBL" id="SJM52586.1"/>
    </source>
</evidence>
<dbReference type="Proteomes" id="UP000195913">
    <property type="component" value="Unassembled WGS sequence"/>
</dbReference>